<evidence type="ECO:0000313" key="1">
    <source>
        <dbReference type="EMBL" id="KNY28854.1"/>
    </source>
</evidence>
<proteinExistence type="predicted"/>
<comment type="caution">
    <text evidence="1">The sequence shown here is derived from an EMBL/GenBank/DDBJ whole genome shotgun (WGS) entry which is preliminary data.</text>
</comment>
<keyword evidence="2" id="KW-1185">Reference proteome</keyword>
<dbReference type="Proteomes" id="UP000036923">
    <property type="component" value="Unassembled WGS sequence"/>
</dbReference>
<accession>A0A0L6JT32</accession>
<dbReference type="EMBL" id="LGTC01000001">
    <property type="protein sequence ID" value="KNY28854.1"/>
    <property type="molecule type" value="Genomic_DNA"/>
</dbReference>
<sequence>MLNDVTRKEALDINMDSIAEVIESGDAAPGTLRFKYLNDQGYFREQDNESNIISLSGIEKKAEILVNLLIKFNLNKSGLIRDKIINTLNEIEKEEYGILKQYIY</sequence>
<name>A0A0L6JT32_9FIRM</name>
<protein>
    <submittedName>
        <fullName evidence="1">Uncharacterized protein</fullName>
    </submittedName>
</protein>
<dbReference type="AlphaFoldDB" id="A0A0L6JT32"/>
<organism evidence="1 2">
    <name type="scientific">Pseudobacteroides cellulosolvens ATCC 35603 = DSM 2933</name>
    <dbReference type="NCBI Taxonomy" id="398512"/>
    <lineage>
        <taxon>Bacteria</taxon>
        <taxon>Bacillati</taxon>
        <taxon>Bacillota</taxon>
        <taxon>Clostridia</taxon>
        <taxon>Eubacteriales</taxon>
        <taxon>Oscillospiraceae</taxon>
        <taxon>Pseudobacteroides</taxon>
    </lineage>
</organism>
<gene>
    <name evidence="1" type="ORF">Bccel_4128</name>
</gene>
<evidence type="ECO:0000313" key="2">
    <source>
        <dbReference type="Proteomes" id="UP000036923"/>
    </source>
</evidence>
<reference evidence="2" key="1">
    <citation type="submission" date="2015-07" db="EMBL/GenBank/DDBJ databases">
        <title>Near-Complete Genome Sequence of the Cellulolytic Bacterium Bacteroides (Pseudobacteroides) cellulosolvens ATCC 35603.</title>
        <authorList>
            <person name="Dassa B."/>
            <person name="Utturkar S.M."/>
            <person name="Klingeman D.M."/>
            <person name="Hurt R.A."/>
            <person name="Keller M."/>
            <person name="Xu J."/>
            <person name="Reddy Y.H.K."/>
            <person name="Borovok I."/>
            <person name="Grinberg I.R."/>
            <person name="Lamed R."/>
            <person name="Zhivin O."/>
            <person name="Bayer E.A."/>
            <person name="Brown S.D."/>
        </authorList>
    </citation>
    <scope>NUCLEOTIDE SEQUENCE [LARGE SCALE GENOMIC DNA]</scope>
    <source>
        <strain evidence="2">DSM 2933</strain>
    </source>
</reference>